<dbReference type="EMBL" id="JAYGHG010000002">
    <property type="protein sequence ID" value="MEA5580100.1"/>
    <property type="molecule type" value="Genomic_DNA"/>
</dbReference>
<proteinExistence type="predicted"/>
<feature type="region of interest" description="Disordered" evidence="1">
    <location>
        <begin position="81"/>
        <end position="117"/>
    </location>
</feature>
<sequence>MKKPFLSVTQISLLTVAGICFTSLLVAEPSLAQFNSVDRGTNQNSDPFAAPNTGELDVFDIIHRAQMGTINWNANEQGEKLDSAASDFRARQQKAFQEQQQSQIESPSSATEETQVP</sequence>
<feature type="compositionally biased region" description="Low complexity" evidence="1">
    <location>
        <begin position="93"/>
        <end position="106"/>
    </location>
</feature>
<evidence type="ECO:0000313" key="3">
    <source>
        <dbReference type="Proteomes" id="UP001302120"/>
    </source>
</evidence>
<organism evidence="2 3">
    <name type="scientific">Nodularia harveyana UHCC-0300</name>
    <dbReference type="NCBI Taxonomy" id="2974287"/>
    <lineage>
        <taxon>Bacteria</taxon>
        <taxon>Bacillati</taxon>
        <taxon>Cyanobacteriota</taxon>
        <taxon>Cyanophyceae</taxon>
        <taxon>Nostocales</taxon>
        <taxon>Nodulariaceae</taxon>
        <taxon>Nodularia</taxon>
    </lineage>
</organism>
<gene>
    <name evidence="2" type="ORF">VB620_01950</name>
</gene>
<name>A0ABU5U988_9CYAN</name>
<protein>
    <recommendedName>
        <fullName evidence="4">Secreted protein</fullName>
    </recommendedName>
</protein>
<keyword evidence="3" id="KW-1185">Reference proteome</keyword>
<evidence type="ECO:0000256" key="1">
    <source>
        <dbReference type="SAM" id="MobiDB-lite"/>
    </source>
</evidence>
<reference evidence="2 3" key="1">
    <citation type="submission" date="2023-12" db="EMBL/GenBank/DDBJ databases">
        <title>Baltic Sea Cyanobacteria.</title>
        <authorList>
            <person name="Delbaje E."/>
            <person name="Fewer D.P."/>
            <person name="Shishido T.K."/>
        </authorList>
    </citation>
    <scope>NUCLEOTIDE SEQUENCE [LARGE SCALE GENOMIC DNA]</scope>
    <source>
        <strain evidence="2 3">UHCC-0300</strain>
    </source>
</reference>
<evidence type="ECO:0000313" key="2">
    <source>
        <dbReference type="EMBL" id="MEA5580100.1"/>
    </source>
</evidence>
<dbReference type="Proteomes" id="UP001302120">
    <property type="component" value="Unassembled WGS sequence"/>
</dbReference>
<comment type="caution">
    <text evidence="2">The sequence shown here is derived from an EMBL/GenBank/DDBJ whole genome shotgun (WGS) entry which is preliminary data.</text>
</comment>
<dbReference type="RefSeq" id="WP_323194447.1">
    <property type="nucleotide sequence ID" value="NZ_JAYGHG010000002.1"/>
</dbReference>
<evidence type="ECO:0008006" key="4">
    <source>
        <dbReference type="Google" id="ProtNLM"/>
    </source>
</evidence>
<feature type="compositionally biased region" description="Polar residues" evidence="1">
    <location>
        <begin position="107"/>
        <end position="117"/>
    </location>
</feature>
<accession>A0ABU5U988</accession>